<dbReference type="GO" id="GO:0004252">
    <property type="term" value="F:serine-type endopeptidase activity"/>
    <property type="evidence" value="ECO:0007669"/>
    <property type="project" value="UniProtKB-EC"/>
</dbReference>
<evidence type="ECO:0000256" key="10">
    <source>
        <dbReference type="RuleBase" id="RU363034"/>
    </source>
</evidence>
<evidence type="ECO:0000313" key="14">
    <source>
        <dbReference type="EMBL" id="KAG8506425.1"/>
    </source>
</evidence>
<dbReference type="OrthoDB" id="10002959at2759"/>
<evidence type="ECO:0000259" key="12">
    <source>
        <dbReference type="PROSITE" id="PS50240"/>
    </source>
</evidence>
<feature type="domain" description="Peptidase S1" evidence="12">
    <location>
        <begin position="208"/>
        <end position="448"/>
    </location>
</feature>
<evidence type="ECO:0000256" key="11">
    <source>
        <dbReference type="SAM" id="MobiDB-lite"/>
    </source>
</evidence>
<dbReference type="SUPFAM" id="SSF51101">
    <property type="entry name" value="Mannose-binding lectins"/>
    <property type="match status" value="1"/>
</dbReference>
<dbReference type="AlphaFoldDB" id="A0A8J5ZWZ5"/>
<comment type="subunit">
    <text evidence="1">Homotetramer.</text>
</comment>
<dbReference type="Gene3D" id="2.40.10.10">
    <property type="entry name" value="Trypsin-like serine proteases"/>
    <property type="match status" value="4"/>
</dbReference>
<dbReference type="PROSITE" id="PS00134">
    <property type="entry name" value="TRYPSIN_HIS"/>
    <property type="match status" value="3"/>
</dbReference>
<keyword evidence="2 10" id="KW-0645">Protease</keyword>
<evidence type="ECO:0000256" key="1">
    <source>
        <dbReference type="ARBA" id="ARBA00011881"/>
    </source>
</evidence>
<evidence type="ECO:0000256" key="2">
    <source>
        <dbReference type="ARBA" id="ARBA00022670"/>
    </source>
</evidence>
<reference evidence="14" key="1">
    <citation type="journal article" date="2021" name="Evol. Appl.">
        <title>The genome of the Pyrenean desman and the effects of bottlenecks and inbreeding on the genomic landscape of an endangered species.</title>
        <authorList>
            <person name="Escoda L."/>
            <person name="Castresana J."/>
        </authorList>
    </citation>
    <scope>NUCLEOTIDE SEQUENCE</scope>
    <source>
        <strain evidence="14">IBE-C5619</strain>
    </source>
</reference>
<evidence type="ECO:0000259" key="13">
    <source>
        <dbReference type="PROSITE" id="PS51752"/>
    </source>
</evidence>
<feature type="region of interest" description="Disordered" evidence="11">
    <location>
        <begin position="67"/>
        <end position="206"/>
    </location>
</feature>
<dbReference type="InterPro" id="IPR033116">
    <property type="entry name" value="TRYPSIN_SER"/>
</dbReference>
<evidence type="ECO:0000256" key="9">
    <source>
        <dbReference type="ARBA" id="ARBA00066748"/>
    </source>
</evidence>
<keyword evidence="4 10" id="KW-0378">Hydrolase</keyword>
<dbReference type="GO" id="GO:0006508">
    <property type="term" value="P:proteolysis"/>
    <property type="evidence" value="ECO:0007669"/>
    <property type="project" value="UniProtKB-KW"/>
</dbReference>
<keyword evidence="5 10" id="KW-0720">Serine protease</keyword>
<dbReference type="FunFam" id="2.40.10.10:FF:000024">
    <property type="entry name" value="Serine protease 53"/>
    <property type="match status" value="1"/>
</dbReference>
<accession>A0A8J5ZWZ5</accession>
<protein>
    <recommendedName>
        <fullName evidence="9">tryptase</fullName>
        <ecNumber evidence="9">3.4.21.59</ecNumber>
    </recommendedName>
</protein>
<feature type="compositionally biased region" description="Low complexity" evidence="11">
    <location>
        <begin position="116"/>
        <end position="128"/>
    </location>
</feature>
<dbReference type="InterPro" id="IPR036404">
    <property type="entry name" value="Jacalin-like_lectin_dom_sf"/>
</dbReference>
<feature type="compositionally biased region" description="Gly residues" evidence="11">
    <location>
        <begin position="89"/>
        <end position="98"/>
    </location>
</feature>
<dbReference type="InterPro" id="IPR001314">
    <property type="entry name" value="Peptidase_S1A"/>
</dbReference>
<comment type="function">
    <text evidence="8">Tryptase is the major neutral protease present in mast cells and is secreted upon the coupled activation-degranulation response of this cell type.</text>
</comment>
<dbReference type="InterPro" id="IPR018114">
    <property type="entry name" value="TRYPSIN_HIS"/>
</dbReference>
<dbReference type="SMART" id="SM00020">
    <property type="entry name" value="Tryp_SPc"/>
    <property type="match status" value="3"/>
</dbReference>
<dbReference type="PANTHER" id="PTHR24252:SF7">
    <property type="entry name" value="HYALIN"/>
    <property type="match status" value="1"/>
</dbReference>
<dbReference type="PROSITE" id="PS00135">
    <property type="entry name" value="TRYPSIN_SER"/>
    <property type="match status" value="3"/>
</dbReference>
<sequence length="1207" mass="129314">EHKTGATCGAPPLCLCRGPCPPAMVAASARRAPVFVLLLLLPAPAGEWTGVPSGPRAPCHSPWGLGSACQPQLQPPWSAAPPGRRRGGTAWGGRGGLTSLGAHPGPSPAGPRWHRWAGGWAEGRAAGALDTGGAPLPSPDPASSCPQPSMPSPHPGGAPDEGGGVWSRRGWEGRGGREGSLGSLRPRTAAPFSPASPACGKPQQLNRIVGGEDSADAEWPWVVSLQKNGTHHCAGSLLTSRWVVTAAHCFKGHLNKPSDFSVLLGAWRLGSPGPRSQTVGVAWAHPHPVYSWRDASRADIALVRLARPVRFSERVLPICLPDASVQLPPDTDCWIAGWGNVHDGVPLSHPQTLQKLRVPIIDAEVCGRLYWRGAGQGAITEDMLCAGYLEGQRDACLGDSGGPLMCQVEGTWLLAGIISWGEGCAERNRPGVYISLTAHRSWVQRIVQGVCGKKEGSAQEFVLWPGEHITSVQGTGKSFLRHLIFCTDQNRTASFGEAAGRSFTAAPDQPGKVLTGVFGQHSLLGLTGMGFIWNYPLTQPPSPDLTPEAPNGTDDYPAGRASGPPWQLISRPCGQQTTKVDSRIVGGEDAQWGRWPWMGSLLRGTHVCAATLISRRWALSATHCFYPKTACPPRYMDPSVWRVQFGELARQPPFWNIRAHRNRYRVQTIVMYPTFSEEDFNDVTLLRLASPVTYSKYVQPICLGASSTEFLNRDNCFVTGWGHNGEDTRAAGSWACRASPQAGPPEARVSVINESRCVHLLQRPTTPDERSSFCAGVEDGSRDSCTGDSGGPLTCERDGLWVHVGIVSWGWGCGKPNRPGIYTNVSSYFSWIQAVVRPPPLCQPLPPAPGPAPAHPCRRRCPLAACGQPRVSSRIVGGRDARDGEWPWQASVQHRGVHVCGGSLIAPQWVLTAAHCFPRRASPSEYRVRLGALRLGLASPHALSAPLRRVLLLPDYSENGARGDLALLQLRRPVPLSARVQPVCLPQPGARPPVGTPCWVTGWGNLRSGVPLPEWRPLQGVRVPLLDAGACDRLYHVGTDTLPSERIVPPGNLCAGYPEGHKDACQGDSGGPLACVQSGRWVLVGVVSWGKGCALPNRPAWPPTAPGSRPTYLWGSDADAGPQPPLHRHSPRSALFDSGLRALIRLRGHPLPHLPVPLGDWPNRPGSPPHPCLQLPVSLLSSRCERGSNPQALPDTWGAGRSQTANN</sequence>
<proteinExistence type="predicted"/>
<dbReference type="PROSITE" id="PS50240">
    <property type="entry name" value="TRYPSIN_DOM"/>
    <property type="match status" value="3"/>
</dbReference>
<keyword evidence="15" id="KW-1185">Reference proteome</keyword>
<dbReference type="EC" id="3.4.21.59" evidence="9"/>
<dbReference type="SMART" id="SM00915">
    <property type="entry name" value="Jacalin"/>
    <property type="match status" value="1"/>
</dbReference>
<dbReference type="PRINTS" id="PR00722">
    <property type="entry name" value="CHYMOTRYPSIN"/>
</dbReference>
<keyword evidence="6" id="KW-1015">Disulfide bond</keyword>
<dbReference type="PROSITE" id="PS51752">
    <property type="entry name" value="JACALIN_LECTIN"/>
    <property type="match status" value="1"/>
</dbReference>
<dbReference type="PANTHER" id="PTHR24252">
    <property type="entry name" value="ACROSIN-RELATED"/>
    <property type="match status" value="1"/>
</dbReference>
<comment type="catalytic activity">
    <reaction evidence="7">
        <text>Preferential cleavage: Arg-|-Xaa, Lys-|-Xaa, but with more restricted specificity than trypsin.</text>
        <dbReference type="EC" id="3.4.21.59"/>
    </reaction>
</comment>
<feature type="domain" description="Jacalin-type lectin" evidence="13">
    <location>
        <begin position="406"/>
        <end position="535"/>
    </location>
</feature>
<evidence type="ECO:0000256" key="3">
    <source>
        <dbReference type="ARBA" id="ARBA00022729"/>
    </source>
</evidence>
<evidence type="ECO:0000256" key="8">
    <source>
        <dbReference type="ARBA" id="ARBA00054350"/>
    </source>
</evidence>
<dbReference type="Pfam" id="PF01419">
    <property type="entry name" value="Jacalin"/>
    <property type="match status" value="1"/>
</dbReference>
<dbReference type="FunFam" id="2.40.10.10:FF:000039">
    <property type="entry name" value="Brain-specific serine protease 4"/>
    <property type="match status" value="2"/>
</dbReference>
<gene>
    <name evidence="14" type="ORF">J0S82_010342</name>
</gene>
<dbReference type="Gene3D" id="2.100.10.30">
    <property type="entry name" value="Jacalin-like lectin domain"/>
    <property type="match status" value="1"/>
</dbReference>
<dbReference type="CDD" id="cd00190">
    <property type="entry name" value="Tryp_SPc"/>
    <property type="match status" value="3"/>
</dbReference>
<dbReference type="Pfam" id="PF00089">
    <property type="entry name" value="Trypsin"/>
    <property type="match status" value="3"/>
</dbReference>
<evidence type="ECO:0000256" key="4">
    <source>
        <dbReference type="ARBA" id="ARBA00022801"/>
    </source>
</evidence>
<evidence type="ECO:0000256" key="7">
    <source>
        <dbReference type="ARBA" id="ARBA00050838"/>
    </source>
</evidence>
<feature type="domain" description="Peptidase S1" evidence="12">
    <location>
        <begin position="584"/>
        <end position="837"/>
    </location>
</feature>
<feature type="non-terminal residue" evidence="14">
    <location>
        <position position="1"/>
    </location>
</feature>
<dbReference type="SUPFAM" id="SSF50494">
    <property type="entry name" value="Trypsin-like serine proteases"/>
    <property type="match status" value="3"/>
</dbReference>
<dbReference type="EMBL" id="JAGFMF010012160">
    <property type="protein sequence ID" value="KAG8506425.1"/>
    <property type="molecule type" value="Genomic_DNA"/>
</dbReference>
<dbReference type="InterPro" id="IPR001254">
    <property type="entry name" value="Trypsin_dom"/>
</dbReference>
<dbReference type="InterPro" id="IPR001229">
    <property type="entry name" value="Jacalin-like_lectin_dom"/>
</dbReference>
<keyword evidence="3" id="KW-0732">Signal</keyword>
<feature type="region of interest" description="Disordered" evidence="11">
    <location>
        <begin position="1185"/>
        <end position="1207"/>
    </location>
</feature>
<evidence type="ECO:0000313" key="15">
    <source>
        <dbReference type="Proteomes" id="UP000700334"/>
    </source>
</evidence>
<name>A0A8J5ZWZ5_GALPY</name>
<evidence type="ECO:0000256" key="6">
    <source>
        <dbReference type="ARBA" id="ARBA00023157"/>
    </source>
</evidence>
<dbReference type="InterPro" id="IPR009003">
    <property type="entry name" value="Peptidase_S1_PA"/>
</dbReference>
<organism evidence="14 15">
    <name type="scientific">Galemys pyrenaicus</name>
    <name type="common">Iberian desman</name>
    <name type="synonym">Pyrenean desman</name>
    <dbReference type="NCBI Taxonomy" id="202257"/>
    <lineage>
        <taxon>Eukaryota</taxon>
        <taxon>Metazoa</taxon>
        <taxon>Chordata</taxon>
        <taxon>Craniata</taxon>
        <taxon>Vertebrata</taxon>
        <taxon>Euteleostomi</taxon>
        <taxon>Mammalia</taxon>
        <taxon>Eutheria</taxon>
        <taxon>Laurasiatheria</taxon>
        <taxon>Eulipotyphla</taxon>
        <taxon>Talpidae</taxon>
        <taxon>Galemys</taxon>
    </lineage>
</organism>
<comment type="caution">
    <text evidence="14">The sequence shown here is derived from an EMBL/GenBank/DDBJ whole genome shotgun (WGS) entry which is preliminary data.</text>
</comment>
<dbReference type="InterPro" id="IPR043504">
    <property type="entry name" value="Peptidase_S1_PA_chymotrypsin"/>
</dbReference>
<evidence type="ECO:0000256" key="5">
    <source>
        <dbReference type="ARBA" id="ARBA00022825"/>
    </source>
</evidence>
<dbReference type="Proteomes" id="UP000700334">
    <property type="component" value="Unassembled WGS sequence"/>
</dbReference>
<feature type="domain" description="Peptidase S1" evidence="12">
    <location>
        <begin position="875"/>
        <end position="1167"/>
    </location>
</feature>